<dbReference type="RefSeq" id="WP_133698907.1">
    <property type="nucleotide sequence ID" value="NZ_SNXS01000001.1"/>
</dbReference>
<dbReference type="Proteomes" id="UP000295361">
    <property type="component" value="Unassembled WGS sequence"/>
</dbReference>
<keyword evidence="1" id="KW-0732">Signal</keyword>
<name>A0A4R6QU23_9BURK</name>
<reference evidence="2 3" key="1">
    <citation type="submission" date="2019-03" db="EMBL/GenBank/DDBJ databases">
        <title>Genomic Encyclopedia of Type Strains, Phase IV (KMG-IV): sequencing the most valuable type-strain genomes for metagenomic binning, comparative biology and taxonomic classification.</title>
        <authorList>
            <person name="Goeker M."/>
        </authorList>
    </citation>
    <scope>NUCLEOTIDE SEQUENCE [LARGE SCALE GENOMIC DNA]</scope>
    <source>
        <strain evidence="2 3">DSM 16998</strain>
    </source>
</reference>
<sequence length="377" mass="40528">MATTRYNCAERWRPLRGAALLLALASAAAQSAPLVLRPAGGAQQTAVDIPVEAVGDSRLQIQFDSTLALRAIRLQPPAAPALSWTPAQALSLPRQQRQRPELGDAYVLPAQHNPAPGIWRLTVDHAKAGTGDTVTLLARQLPRFELLLNTPGRPLAEGGVGLIGLRVLDHGRSRDDVRPVLTIQPPGQAPAQTLAMTPDLRNSRGQRIGQDPGQFFAEFQPRQAGEHQLSVALSLTDSQQRPVPLKAGHALQVSPAPHARDLRPSLNLQTGPGGCLQSAEFGLDWQAGEPGLWLLSLRLAGAASEAVELNSHVDAKTAGAIRFKAMLEPRQLRRLQHREHTEADLQLVLAAAGRSEIVFRQRGLRLPKALPAGSICD</sequence>
<evidence type="ECO:0000313" key="3">
    <source>
        <dbReference type="Proteomes" id="UP000295361"/>
    </source>
</evidence>
<dbReference type="AlphaFoldDB" id="A0A4R6QU23"/>
<gene>
    <name evidence="2" type="ORF">DES47_101319</name>
</gene>
<accession>A0A4R6QU23</accession>
<comment type="caution">
    <text evidence="2">The sequence shown here is derived from an EMBL/GenBank/DDBJ whole genome shotgun (WGS) entry which is preliminary data.</text>
</comment>
<proteinExistence type="predicted"/>
<evidence type="ECO:0000313" key="2">
    <source>
        <dbReference type="EMBL" id="TDP74262.1"/>
    </source>
</evidence>
<dbReference type="EMBL" id="SNXS01000001">
    <property type="protein sequence ID" value="TDP74262.1"/>
    <property type="molecule type" value="Genomic_DNA"/>
</dbReference>
<evidence type="ECO:0000256" key="1">
    <source>
        <dbReference type="SAM" id="SignalP"/>
    </source>
</evidence>
<dbReference type="InParanoid" id="A0A4R6QU23"/>
<dbReference type="OrthoDB" id="9155918at2"/>
<feature type="signal peptide" evidence="1">
    <location>
        <begin position="1"/>
        <end position="31"/>
    </location>
</feature>
<organism evidence="2 3">
    <name type="scientific">Roseateles toxinivorans</name>
    <dbReference type="NCBI Taxonomy" id="270368"/>
    <lineage>
        <taxon>Bacteria</taxon>
        <taxon>Pseudomonadati</taxon>
        <taxon>Pseudomonadota</taxon>
        <taxon>Betaproteobacteria</taxon>
        <taxon>Burkholderiales</taxon>
        <taxon>Sphaerotilaceae</taxon>
        <taxon>Roseateles</taxon>
    </lineage>
</organism>
<keyword evidence="3" id="KW-1185">Reference proteome</keyword>
<protein>
    <submittedName>
        <fullName evidence="2">Uncharacterized protein</fullName>
    </submittedName>
</protein>
<feature type="chain" id="PRO_5020817283" evidence="1">
    <location>
        <begin position="32"/>
        <end position="377"/>
    </location>
</feature>